<gene>
    <name evidence="2" type="ORF">SAMN04487993_10416</name>
</gene>
<dbReference type="EMBL" id="FNEJ01000041">
    <property type="protein sequence ID" value="SDJ52800.1"/>
    <property type="molecule type" value="Genomic_DNA"/>
</dbReference>
<feature type="transmembrane region" description="Helical" evidence="1">
    <location>
        <begin position="34"/>
        <end position="55"/>
    </location>
</feature>
<keyword evidence="1" id="KW-1133">Transmembrane helix</keyword>
<dbReference type="STRING" id="555512.SAMN04487993_10416"/>
<evidence type="ECO:0000313" key="2">
    <source>
        <dbReference type="EMBL" id="SDJ52800.1"/>
    </source>
</evidence>
<evidence type="ECO:0000313" key="3">
    <source>
        <dbReference type="Proteomes" id="UP000199093"/>
    </source>
</evidence>
<organism evidence="2 3">
    <name type="scientific">Salipiger marinus</name>
    <dbReference type="NCBI Taxonomy" id="555512"/>
    <lineage>
        <taxon>Bacteria</taxon>
        <taxon>Pseudomonadati</taxon>
        <taxon>Pseudomonadota</taxon>
        <taxon>Alphaproteobacteria</taxon>
        <taxon>Rhodobacterales</taxon>
        <taxon>Roseobacteraceae</taxon>
        <taxon>Salipiger</taxon>
    </lineage>
</organism>
<dbReference type="OrthoDB" id="8601734at2"/>
<keyword evidence="1" id="KW-0472">Membrane</keyword>
<sequence>MFFELIAVLVAGAGGAGLLLLVSRLSGGRLPRWLIPVGAGAAMIATSVSAEYSWFPRSRDTLPDRFAVAEVHQSRALWRPWTHVVPMVDRFIAVDGGNLRANEQTEGLYLADLYFFARWQPVRVVQMMVDCPGGRRADPMGGDGGAPVWREVGAQDPVLRTVCEEAGA</sequence>
<accession>A0A1G8UIR5</accession>
<evidence type="ECO:0000256" key="1">
    <source>
        <dbReference type="SAM" id="Phobius"/>
    </source>
</evidence>
<dbReference type="Proteomes" id="UP000199093">
    <property type="component" value="Unassembled WGS sequence"/>
</dbReference>
<name>A0A1G8UIR5_9RHOB</name>
<dbReference type="AlphaFoldDB" id="A0A1G8UIR5"/>
<protein>
    <submittedName>
        <fullName evidence="2">Uncharacterized protein</fullName>
    </submittedName>
</protein>
<dbReference type="RefSeq" id="WP_089852259.1">
    <property type="nucleotide sequence ID" value="NZ_FNEJ01000041.1"/>
</dbReference>
<keyword evidence="1" id="KW-0812">Transmembrane</keyword>
<proteinExistence type="predicted"/>
<keyword evidence="3" id="KW-1185">Reference proteome</keyword>
<reference evidence="2 3" key="1">
    <citation type="submission" date="2016-10" db="EMBL/GenBank/DDBJ databases">
        <authorList>
            <person name="de Groot N.N."/>
        </authorList>
    </citation>
    <scope>NUCLEOTIDE SEQUENCE [LARGE SCALE GENOMIC DNA]</scope>
    <source>
        <strain evidence="2 3">DSM 26424</strain>
    </source>
</reference>